<dbReference type="CDD" id="cd00397">
    <property type="entry name" value="DNA_BRE_C"/>
    <property type="match status" value="1"/>
</dbReference>
<evidence type="ECO:0000259" key="2">
    <source>
        <dbReference type="PROSITE" id="PS51898"/>
    </source>
</evidence>
<dbReference type="InterPro" id="IPR050090">
    <property type="entry name" value="Tyrosine_recombinase_XerCD"/>
</dbReference>
<accession>A0A1H2WYX9</accession>
<protein>
    <submittedName>
        <fullName evidence="4">Site-specific recombinase XerD</fullName>
    </submittedName>
</protein>
<dbReference type="GeneID" id="30582102"/>
<keyword evidence="1" id="KW-0233">DNA recombination</keyword>
<dbReference type="OrthoDB" id="121928at2157"/>
<dbReference type="Proteomes" id="UP000267921">
    <property type="component" value="Unassembled WGS sequence"/>
</dbReference>
<dbReference type="GO" id="GO:0003677">
    <property type="term" value="F:DNA binding"/>
    <property type="evidence" value="ECO:0007669"/>
    <property type="project" value="InterPro"/>
</dbReference>
<evidence type="ECO:0000256" key="1">
    <source>
        <dbReference type="ARBA" id="ARBA00023172"/>
    </source>
</evidence>
<reference evidence="4 5" key="1">
    <citation type="submission" date="2016-10" db="EMBL/GenBank/DDBJ databases">
        <authorList>
            <person name="de Groot N.N."/>
        </authorList>
    </citation>
    <scope>NUCLEOTIDE SEQUENCE [LARGE SCALE GENOMIC DNA]</scope>
    <source>
        <strain evidence="4 5">Z-7982</strain>
    </source>
</reference>
<dbReference type="InterPro" id="IPR011010">
    <property type="entry name" value="DNA_brk_join_enz"/>
</dbReference>
<evidence type="ECO:0000313" key="6">
    <source>
        <dbReference type="Proteomes" id="UP000267921"/>
    </source>
</evidence>
<dbReference type="PANTHER" id="PTHR30349">
    <property type="entry name" value="PHAGE INTEGRASE-RELATED"/>
    <property type="match status" value="1"/>
</dbReference>
<dbReference type="RefSeq" id="WP_083432968.1">
    <property type="nucleotide sequence ID" value="NZ_CP017921.1"/>
</dbReference>
<dbReference type="EMBL" id="FNMU01000005">
    <property type="protein sequence ID" value="SDW85726.1"/>
    <property type="molecule type" value="Genomic_DNA"/>
</dbReference>
<evidence type="ECO:0000313" key="5">
    <source>
        <dbReference type="Proteomes" id="UP000198669"/>
    </source>
</evidence>
<evidence type="ECO:0000313" key="4">
    <source>
        <dbReference type="EMBL" id="SDW85726.1"/>
    </source>
</evidence>
<feature type="domain" description="Tyr recombinase" evidence="2">
    <location>
        <begin position="124"/>
        <end position="304"/>
    </location>
</feature>
<dbReference type="PANTHER" id="PTHR30349:SF87">
    <property type="entry name" value="TRANSPOSASE A"/>
    <property type="match status" value="1"/>
</dbReference>
<dbReference type="AlphaFoldDB" id="A0A1H2WYX9"/>
<dbReference type="EMBL" id="RJJG01000009">
    <property type="protein sequence ID" value="RNI07301.1"/>
    <property type="molecule type" value="Genomic_DNA"/>
</dbReference>
<dbReference type="GO" id="GO:0015074">
    <property type="term" value="P:DNA integration"/>
    <property type="evidence" value="ECO:0007669"/>
    <property type="project" value="InterPro"/>
</dbReference>
<dbReference type="InterPro" id="IPR002104">
    <property type="entry name" value="Integrase_catalytic"/>
</dbReference>
<proteinExistence type="predicted"/>
<dbReference type="SUPFAM" id="SSF56349">
    <property type="entry name" value="DNA breaking-rejoining enzymes"/>
    <property type="match status" value="1"/>
</dbReference>
<dbReference type="Proteomes" id="UP000198669">
    <property type="component" value="Unassembled WGS sequence"/>
</dbReference>
<evidence type="ECO:0000313" key="3">
    <source>
        <dbReference type="EMBL" id="RNI07301.1"/>
    </source>
</evidence>
<gene>
    <name evidence="3" type="ORF">EFE40_10220</name>
    <name evidence="4" type="ORF">SAMN04515625_1764</name>
</gene>
<dbReference type="Gene3D" id="1.10.443.10">
    <property type="entry name" value="Intergrase catalytic core"/>
    <property type="match status" value="1"/>
</dbReference>
<organism evidence="4 5">
    <name type="scientific">Methanohalophilus halophilus</name>
    <dbReference type="NCBI Taxonomy" id="2177"/>
    <lineage>
        <taxon>Archaea</taxon>
        <taxon>Methanobacteriati</taxon>
        <taxon>Methanobacteriota</taxon>
        <taxon>Stenosarchaea group</taxon>
        <taxon>Methanomicrobia</taxon>
        <taxon>Methanosarcinales</taxon>
        <taxon>Methanosarcinaceae</taxon>
        <taxon>Methanohalophilus</taxon>
    </lineage>
</organism>
<dbReference type="InterPro" id="IPR013762">
    <property type="entry name" value="Integrase-like_cat_sf"/>
</dbReference>
<name>A0A1H2WYX9_9EURY</name>
<dbReference type="Pfam" id="PF00589">
    <property type="entry name" value="Phage_integrase"/>
    <property type="match status" value="1"/>
</dbReference>
<reference evidence="3 6" key="2">
    <citation type="submission" date="2018-10" db="EMBL/GenBank/DDBJ databases">
        <title>Cultivation of a novel Methanohalophilus strain from Kebrit Deep of the Red Sea and a genomic comparison of members of the genus Methanohalophilus.</title>
        <authorList>
            <person name="Guan Y."/>
            <person name="Ngugi D.K."/>
            <person name="Stingl U."/>
        </authorList>
    </citation>
    <scope>NUCLEOTIDE SEQUENCE [LARGE SCALE GENOMIC DNA]</scope>
    <source>
        <strain evidence="3 6">DSM 3094</strain>
    </source>
</reference>
<dbReference type="PROSITE" id="PS51898">
    <property type="entry name" value="TYR_RECOMBINASE"/>
    <property type="match status" value="1"/>
</dbReference>
<sequence length="381" mass="44625">MIHNHEKTLTNVEQKIRRSDINESYKKLLFKFENRMFAEGLKTVRVMKYLSQLYTLTTRWELKLENPSTSNLEKVVTNIERSDLSEWTKHDYKIAIRRYFRWYEGNNEDPEYVKWIRIKRPKRNMPYELPTESEIMRMIENRKNVRDRAIIATFYDAGGRAAEIGELLIGHVEPDKYGAVLQVDGKTGRRRIRVTFCVPYLMEWISIHPFRKNSHAPLWITLAGKDVNKPMKHAALSAVLKRAAKRAGIEKRIYLHMLRHARSTELAKHLTQAQMEKHLGWVNGSNMPATYIHLSGGDVDNAILNMYGIKEEKKEPDLKTITCPRCKFNNGPTYEYCSQCGAALNIETAINADEKREELAEYVMDLVEQDPRIMKLFRNFK</sequence>
<dbReference type="GO" id="GO:0006310">
    <property type="term" value="P:DNA recombination"/>
    <property type="evidence" value="ECO:0007669"/>
    <property type="project" value="UniProtKB-KW"/>
</dbReference>